<gene>
    <name evidence="6" type="ORF">FOZ76_25210</name>
</gene>
<protein>
    <submittedName>
        <fullName evidence="6">Class I SAM-dependent RNA methyltransferase</fullName>
    </submittedName>
</protein>
<feature type="compositionally biased region" description="Basic and acidic residues" evidence="4">
    <location>
        <begin position="41"/>
        <end position="113"/>
    </location>
</feature>
<dbReference type="PANTHER" id="PTHR47313">
    <property type="entry name" value="RIBOSOMAL RNA LARGE SUBUNIT METHYLTRANSFERASE K/L"/>
    <property type="match status" value="1"/>
</dbReference>
<dbReference type="Gene3D" id="3.30.2130.30">
    <property type="match status" value="1"/>
</dbReference>
<sequence length="508" mass="57028">MVADTPSRKTLSIKPGGSRDADPDRQRTGSRAHRIARATVRTRDEGDEQRAGERRPYPPREGNDERRRGPRPEGEGRPFERRPHAPRENRERYADSRGIDERPPRAPRGEAAERPYAGRGPRTSSAETYPVFAPCPQGLEQALADELTALGFENVSAGRAGCRFTANWTGMMRANLQSRLATRILVQVAQGPVSTEDDILALAHATPWERWFGAEQTLRVDTSAVRSPMHSLQYCNLRAKDGICDRLRDREGARPSIDTVRPDARVHLFLDETTATLYLDTSGESLFKRGWRYDKGEAPLRENLAAGLLALSGWHGDTALIDPFCGSGTILIEAAYIALRVPPGVSRPFAFERLRDHDDYLWRSLKDEARTAILPRLEIPLLGSDLDPRAIDAAQQNAERARLTPDAISFEIRDARDIRPPEGAPGWIVTNPPYGERLSADETGLWADWSQTLKAHFDGWHVDVITTDRDLPRHLRLNAQRRTPLYNGALECRLFDFEIVGGSYRQKL</sequence>
<organism evidence="6 7">
    <name type="scientific">Verticiella sediminum</name>
    <dbReference type="NCBI Taxonomy" id="1247510"/>
    <lineage>
        <taxon>Bacteria</taxon>
        <taxon>Pseudomonadati</taxon>
        <taxon>Pseudomonadota</taxon>
        <taxon>Betaproteobacteria</taxon>
        <taxon>Burkholderiales</taxon>
        <taxon>Alcaligenaceae</taxon>
        <taxon>Verticiella</taxon>
    </lineage>
</organism>
<dbReference type="InterPro" id="IPR004114">
    <property type="entry name" value="THUMP_dom"/>
</dbReference>
<dbReference type="PROSITE" id="PS01261">
    <property type="entry name" value="UPF0020"/>
    <property type="match status" value="1"/>
</dbReference>
<evidence type="ECO:0000259" key="5">
    <source>
        <dbReference type="PROSITE" id="PS51165"/>
    </source>
</evidence>
<evidence type="ECO:0000313" key="6">
    <source>
        <dbReference type="EMBL" id="TSH88933.1"/>
    </source>
</evidence>
<dbReference type="PROSITE" id="PS00092">
    <property type="entry name" value="N6_MTASE"/>
    <property type="match status" value="1"/>
</dbReference>
<evidence type="ECO:0000256" key="4">
    <source>
        <dbReference type="SAM" id="MobiDB-lite"/>
    </source>
</evidence>
<dbReference type="PANTHER" id="PTHR47313:SF1">
    <property type="entry name" value="RIBOSOMAL RNA LARGE SUBUNIT METHYLTRANSFERASE K_L"/>
    <property type="match status" value="1"/>
</dbReference>
<dbReference type="SMART" id="SM00981">
    <property type="entry name" value="THUMP"/>
    <property type="match status" value="1"/>
</dbReference>
<keyword evidence="2 6" id="KW-0808">Transferase</keyword>
<reference evidence="6 7" key="1">
    <citation type="submission" date="2019-07" db="EMBL/GenBank/DDBJ databases">
        <title>Qingshengfaniella alkalisoli gen. nov., sp. nov., isolated from saline soil.</title>
        <authorList>
            <person name="Xu L."/>
            <person name="Huang X.-X."/>
            <person name="Sun J.-Q."/>
        </authorList>
    </citation>
    <scope>NUCLEOTIDE SEQUENCE [LARGE SCALE GENOMIC DNA]</scope>
    <source>
        <strain evidence="6 7">DSM 27279</strain>
    </source>
</reference>
<feature type="domain" description="THUMP" evidence="5">
    <location>
        <begin position="170"/>
        <end position="281"/>
    </location>
</feature>
<dbReference type="Gene3D" id="3.40.50.150">
    <property type="entry name" value="Vaccinia Virus protein VP39"/>
    <property type="match status" value="1"/>
</dbReference>
<dbReference type="InterPro" id="IPR002052">
    <property type="entry name" value="DNA_methylase_N6_adenine_CS"/>
</dbReference>
<keyword evidence="1 6" id="KW-0489">Methyltransferase</keyword>
<accession>A0A556A7U0</accession>
<evidence type="ECO:0000256" key="3">
    <source>
        <dbReference type="PROSITE-ProRule" id="PRU00529"/>
    </source>
</evidence>
<dbReference type="CDD" id="cd11715">
    <property type="entry name" value="THUMP_AdoMetMT"/>
    <property type="match status" value="1"/>
</dbReference>
<evidence type="ECO:0000256" key="1">
    <source>
        <dbReference type="ARBA" id="ARBA00022603"/>
    </source>
</evidence>
<name>A0A556A7U0_9BURK</name>
<feature type="compositionally biased region" description="Basic and acidic residues" evidence="4">
    <location>
        <begin position="17"/>
        <end position="27"/>
    </location>
</feature>
<feature type="region of interest" description="Disordered" evidence="4">
    <location>
        <begin position="1"/>
        <end position="132"/>
    </location>
</feature>
<keyword evidence="3" id="KW-0694">RNA-binding</keyword>
<dbReference type="OrthoDB" id="9809404at2"/>
<dbReference type="GO" id="GO:0070043">
    <property type="term" value="F:rRNA (guanine-N7-)-methyltransferase activity"/>
    <property type="evidence" value="ECO:0007669"/>
    <property type="project" value="TreeGrafter"/>
</dbReference>
<dbReference type="Pfam" id="PF22020">
    <property type="entry name" value="RlmL_1st"/>
    <property type="match status" value="1"/>
</dbReference>
<dbReference type="InterPro" id="IPR000241">
    <property type="entry name" value="RlmKL-like_Mtase"/>
</dbReference>
<dbReference type="PROSITE" id="PS51165">
    <property type="entry name" value="THUMP"/>
    <property type="match status" value="1"/>
</dbReference>
<dbReference type="EMBL" id="VLTJ01000042">
    <property type="protein sequence ID" value="TSH88933.1"/>
    <property type="molecule type" value="Genomic_DNA"/>
</dbReference>
<evidence type="ECO:0000256" key="2">
    <source>
        <dbReference type="ARBA" id="ARBA00022679"/>
    </source>
</evidence>
<dbReference type="SUPFAM" id="SSF53335">
    <property type="entry name" value="S-adenosyl-L-methionine-dependent methyltransferases"/>
    <property type="match status" value="1"/>
</dbReference>
<proteinExistence type="predicted"/>
<comment type="caution">
    <text evidence="6">The sequence shown here is derived from an EMBL/GenBank/DDBJ whole genome shotgun (WGS) entry which is preliminary data.</text>
</comment>
<dbReference type="GO" id="GO:0003723">
    <property type="term" value="F:RNA binding"/>
    <property type="evidence" value="ECO:0007669"/>
    <property type="project" value="UniProtKB-UniRule"/>
</dbReference>
<dbReference type="InterPro" id="IPR053943">
    <property type="entry name" value="RlmKL-like_Mtase_CS"/>
</dbReference>
<keyword evidence="7" id="KW-1185">Reference proteome</keyword>
<dbReference type="InterPro" id="IPR054170">
    <property type="entry name" value="RlmL_1st"/>
</dbReference>
<dbReference type="Pfam" id="PF01170">
    <property type="entry name" value="UPF0020"/>
    <property type="match status" value="1"/>
</dbReference>
<dbReference type="InterPro" id="IPR029063">
    <property type="entry name" value="SAM-dependent_MTases_sf"/>
</dbReference>
<dbReference type="Proteomes" id="UP000318405">
    <property type="component" value="Unassembled WGS sequence"/>
</dbReference>
<dbReference type="AlphaFoldDB" id="A0A556A7U0"/>
<evidence type="ECO:0000313" key="7">
    <source>
        <dbReference type="Proteomes" id="UP000318405"/>
    </source>
</evidence>
<dbReference type="Pfam" id="PF02926">
    <property type="entry name" value="THUMP"/>
    <property type="match status" value="1"/>
</dbReference>
<dbReference type="GO" id="GO:0008990">
    <property type="term" value="F:rRNA (guanine-N2-)-methyltransferase activity"/>
    <property type="evidence" value="ECO:0007669"/>
    <property type="project" value="TreeGrafter"/>
</dbReference>